<dbReference type="OMA" id="MSRPENE"/>
<gene>
    <name evidence="3" type="ORF">Ocin01_02179</name>
</gene>
<feature type="compositionally biased region" description="Polar residues" evidence="2">
    <location>
        <begin position="282"/>
        <end position="291"/>
    </location>
</feature>
<name>A0A1D2NGY2_ORCCI</name>
<reference evidence="3 4" key="1">
    <citation type="journal article" date="2016" name="Genome Biol. Evol.">
        <title>Gene Family Evolution Reflects Adaptation to Soil Environmental Stressors in the Genome of the Collembolan Orchesella cincta.</title>
        <authorList>
            <person name="Faddeeva-Vakhrusheva A."/>
            <person name="Derks M.F."/>
            <person name="Anvar S.Y."/>
            <person name="Agamennone V."/>
            <person name="Suring W."/>
            <person name="Smit S."/>
            <person name="van Straalen N.M."/>
            <person name="Roelofs D."/>
        </authorList>
    </citation>
    <scope>NUCLEOTIDE SEQUENCE [LARGE SCALE GENOMIC DNA]</scope>
    <source>
        <tissue evidence="3">Mixed pool</tissue>
    </source>
</reference>
<evidence type="ECO:0000256" key="2">
    <source>
        <dbReference type="SAM" id="MobiDB-lite"/>
    </source>
</evidence>
<organism evidence="3 4">
    <name type="scientific">Orchesella cincta</name>
    <name type="common">Springtail</name>
    <name type="synonym">Podura cincta</name>
    <dbReference type="NCBI Taxonomy" id="48709"/>
    <lineage>
        <taxon>Eukaryota</taxon>
        <taxon>Metazoa</taxon>
        <taxon>Ecdysozoa</taxon>
        <taxon>Arthropoda</taxon>
        <taxon>Hexapoda</taxon>
        <taxon>Collembola</taxon>
        <taxon>Entomobryomorpha</taxon>
        <taxon>Entomobryoidea</taxon>
        <taxon>Orchesellidae</taxon>
        <taxon>Orchesellinae</taxon>
        <taxon>Orchesella</taxon>
    </lineage>
</organism>
<keyword evidence="4" id="KW-1185">Reference proteome</keyword>
<comment type="caution">
    <text evidence="3">The sequence shown here is derived from an EMBL/GenBank/DDBJ whole genome shotgun (WGS) entry which is preliminary data.</text>
</comment>
<feature type="coiled-coil region" evidence="1">
    <location>
        <begin position="409"/>
        <end position="436"/>
    </location>
</feature>
<dbReference type="Proteomes" id="UP000094527">
    <property type="component" value="Unassembled WGS sequence"/>
</dbReference>
<feature type="region of interest" description="Disordered" evidence="2">
    <location>
        <begin position="25"/>
        <end position="65"/>
    </location>
</feature>
<accession>A0A1D2NGY2</accession>
<dbReference type="AlphaFoldDB" id="A0A1D2NGY2"/>
<sequence length="874" mass="97051">MDGSRTENLNINETLKELQQFVNETEARHNQESQDQQRKSITYDAPTTEIKGSGDNEISNKRNTSLSDDGIDSLMRKLDSLESAQNILEQVFNTGDTNDIDIDALIAQLPLADPTLELNVENGEDVSQRSFNSEIASIQKIIDGGDSSCSIKSEVAGGNNLLSTSQLTDVSTSSKKERAVDDVLREYEEFERSLSRASAIDESFRSDVSSLPPLSAYSSKPEDAINSVPVIKPPVLKSTVSPSIVATTSASFTIPTTTSNNNSQTRMAPIPTRDIYCPPGSAPQNKNVSTKTAKKITEPKPTTVPKSSTRVEVSHSTPGVKLPASSSARSTTSAITTTRTSRELNQEAFKPRNRKSMRSPRTMISPRQTPAENFMDLPTNSSRIGAGGDGYQAIRTGMSNFQDKSEYAVAEAMKTIEKLNAMVARQETLLEAYSNDNQKLWTQLKDSKTESQEKETKFQDVINSLQTEVATMKLNHLVSSSSTANSPRQAAVNKAELQRLREDAELKSQQLMELRKEVLLLHSKLTEARSPVKPKQSVVAVTFSQEKEREYQKNINVLNKQVRTLQNILYSKDQTAPPPAQQQNNTSQTILNKSRPLQRTKSDVTKQNASMHQQAMIKCVRNTGVDAKGLFGRRPGSPGGGININTSGVLQASLSCLEQEREEFENIIAEKNKLIFEKERMILQLKDNVETLKSQLPEDEVVDHGFLDELRSRVITQNKVIQTLKEHLSSYKKMETENILLREEKSILEQQILDLKRKLEMTQNLGKPENEVLSILSEKVDELNSRYYHREKQLDTLLNRLTLKTTTGGNNNSSNLSPLRLSLGQFSNNNCSLGGALSRGRTSGMYSADVLNMADFSPTTSFQLFNAVSDLPEM</sequence>
<feature type="compositionally biased region" description="Polar residues" evidence="2">
    <location>
        <begin position="304"/>
        <end position="317"/>
    </location>
</feature>
<feature type="coiled-coil region" evidence="1">
    <location>
        <begin position="654"/>
        <end position="695"/>
    </location>
</feature>
<feature type="region of interest" description="Disordered" evidence="2">
    <location>
        <begin position="276"/>
        <end position="379"/>
    </location>
</feature>
<evidence type="ECO:0000256" key="1">
    <source>
        <dbReference type="SAM" id="Coils"/>
    </source>
</evidence>
<feature type="region of interest" description="Disordered" evidence="2">
    <location>
        <begin position="574"/>
        <end position="610"/>
    </location>
</feature>
<feature type="coiled-coil region" evidence="1">
    <location>
        <begin position="731"/>
        <end position="765"/>
    </location>
</feature>
<feature type="compositionally biased region" description="Polar residues" evidence="2">
    <location>
        <begin position="590"/>
        <end position="610"/>
    </location>
</feature>
<proteinExistence type="predicted"/>
<dbReference type="OrthoDB" id="2157184at2759"/>
<feature type="compositionally biased region" description="Low complexity" evidence="2">
    <location>
        <begin position="324"/>
        <end position="339"/>
    </location>
</feature>
<keyword evidence="1" id="KW-0175">Coiled coil</keyword>
<evidence type="ECO:0000313" key="3">
    <source>
        <dbReference type="EMBL" id="ODN04472.1"/>
    </source>
</evidence>
<feature type="compositionally biased region" description="Basic and acidic residues" evidence="2">
    <location>
        <begin position="25"/>
        <end position="38"/>
    </location>
</feature>
<dbReference type="EMBL" id="LJIJ01000042">
    <property type="protein sequence ID" value="ODN04472.1"/>
    <property type="molecule type" value="Genomic_DNA"/>
</dbReference>
<protein>
    <submittedName>
        <fullName evidence="3">Uncharacterized protein</fullName>
    </submittedName>
</protein>
<evidence type="ECO:0000313" key="4">
    <source>
        <dbReference type="Proteomes" id="UP000094527"/>
    </source>
</evidence>